<dbReference type="PANTHER" id="PTHR12505:SF24">
    <property type="entry name" value="PROTEIN WINGED EYE"/>
    <property type="match status" value="1"/>
</dbReference>
<feature type="region of interest" description="Disordered" evidence="1">
    <location>
        <begin position="442"/>
        <end position="500"/>
    </location>
</feature>
<feature type="non-terminal residue" evidence="3">
    <location>
        <position position="1"/>
    </location>
</feature>
<dbReference type="Pfam" id="PF24912">
    <property type="entry name" value="SH3_TNRC18"/>
    <property type="match status" value="1"/>
</dbReference>
<protein>
    <recommendedName>
        <fullName evidence="2">BAH domain-containing protein</fullName>
    </recommendedName>
</protein>
<feature type="compositionally biased region" description="Basic residues" evidence="1">
    <location>
        <begin position="842"/>
        <end position="853"/>
    </location>
</feature>
<reference evidence="3" key="1">
    <citation type="submission" date="2015-11" db="EMBL/GenBank/DDBJ databases">
        <title>De novo transcriptome assembly of four potential Pierce s Disease insect vectors from Arizona vineyards.</title>
        <authorList>
            <person name="Tassone E.E."/>
        </authorList>
    </citation>
    <scope>NUCLEOTIDE SEQUENCE</scope>
</reference>
<evidence type="ECO:0000256" key="1">
    <source>
        <dbReference type="SAM" id="MobiDB-lite"/>
    </source>
</evidence>
<feature type="non-terminal residue" evidence="3">
    <location>
        <position position="1426"/>
    </location>
</feature>
<feature type="domain" description="BAH" evidence="2">
    <location>
        <begin position="1381"/>
        <end position="1426"/>
    </location>
</feature>
<gene>
    <name evidence="3" type="ORF">g.42541</name>
</gene>
<dbReference type="InterPro" id="IPR052429">
    <property type="entry name" value="BAH_domain_protein"/>
</dbReference>
<dbReference type="Pfam" id="PF21744">
    <property type="entry name" value="BAHCC1-like_Tudor"/>
    <property type="match status" value="1"/>
</dbReference>
<dbReference type="Gene3D" id="2.30.30.140">
    <property type="match status" value="1"/>
</dbReference>
<organism evidence="3">
    <name type="scientific">Cuerna arida</name>
    <dbReference type="NCBI Taxonomy" id="1464854"/>
    <lineage>
        <taxon>Eukaryota</taxon>
        <taxon>Metazoa</taxon>
        <taxon>Ecdysozoa</taxon>
        <taxon>Arthropoda</taxon>
        <taxon>Hexapoda</taxon>
        <taxon>Insecta</taxon>
        <taxon>Pterygota</taxon>
        <taxon>Neoptera</taxon>
        <taxon>Paraneoptera</taxon>
        <taxon>Hemiptera</taxon>
        <taxon>Auchenorrhyncha</taxon>
        <taxon>Membracoidea</taxon>
        <taxon>Cicadellidae</taxon>
        <taxon>Cicadellinae</taxon>
        <taxon>Proconiini</taxon>
        <taxon>Cuerna</taxon>
    </lineage>
</organism>
<dbReference type="Gene3D" id="2.30.30.490">
    <property type="match status" value="1"/>
</dbReference>
<dbReference type="EMBL" id="GECZ01011478">
    <property type="protein sequence ID" value="JAS58291.1"/>
    <property type="molecule type" value="Transcribed_RNA"/>
</dbReference>
<accession>A0A1B6G7B5</accession>
<sequence>ERRPKRRSWETAPEVKQEGGNRSSCACRAKTPTVSPGCSRTTPVSLKAAPPPQVKREPPPTPCQVAEVTTSAVKVKQEIPDPAPANTPAIPVGAVQGGIPVGIAVARQRSQEIRVKEDPVMPPLALLACDRSTNESHASLWATPPTLPLAPPPHYWPAPIEQNLPLQPPVGYQLARDPVSGQLLLISTPTGANIADSLQRTIVWPNSPASFPAPPLLLPQAPPMTGHLLLDRLVTLATPTPPPPPLDKRRPSHGLLKLDDPSITGVMPCAKSSVVIQQLSTHSGSAPLLNPQFSAISSGSVLIQHISGSNSVQPAIIPQQNTGSVLISAQQLTTEAQSLINGQPLANSPSVVISHHSQQDSAAVISPAVIGQLSSAAELLQQPLPLVIGDPFVPRPEQIHLQIKESPKEEIQEIPEPIESQVEEKIEPLNCCRSQATSPVPCLSPVVGSECPSQSQSEDEAPPPAVQQADASNQTDSLPPSSDEEMGEPEEAEKTETVDLSGLELLSAASIERSHSAPLIDPPKIKTELEEETAEEAPIATVVEPPVTDMVIKEELMSVEEEKSEECHTMTENVEPQLVMKPLEESNTEEPQVVKTTDTTERTEPSIMGGLGLLCDVAHRFIEEEAAASRPHSPIDDHDNKSTGWVETDELDDYKSPDRECGTGSHRRATTIYRPQSPCDPAELDMRERLAELQRLYREKQRELSRLTPRKSVSSDTSSSSSDQCVTGGAKRGPGRPRKEKKSEVPKIETEVQRGIKRPRSASPLSPELPPPVLQPWGAADSGKGIPHSEGLPPPTLTPHKAGAAVNKPAETEHQQVEWGLMSPGKSPPPLSPAQSPSSASQKRKVGRPKKRVDHGSMTIVAKKPRSKSSLVGLLLAKKHLPETQQTNKIKPKLKAEVKVKSWCEEEEMEWTSQPPRRHSVPSPSLPATSPARPTKSKSLPTPTPPPPPLAHSTPKSSKKPIMVLAKKRRTSSTEQTPQKASPQPLHVRGVGSCQLTSEHLLPAALPCRVLVSMGGLFYAGQLSAIRPPDLYGVTLDGERGHRPHIHSREEILKDSFLEVCTKTVPPAGTRVCAYWSQQYRCLYPGTVPTPAIDDNDNRFVCVEFDDGDSGRINIDDIRLLPQDYPVVVYDPNPLQSLGKRRRRNSGASCDSQTKEKPIQPLETIVEPEVEADPEPEPDQEPEPEPAVPIQGAQPMSEAPPPISVSLQVEPVTDVDPAVLNAEIAERERRRQKKKRKEKLRHMDSEKKHRHKHRDCLKSHRHKHKHRHHRHKHRHSKSSNMLMENSHVEEKTPLTLVVHTKPSSTTPAGPPILSTIKLKKDKDKKKMRSRERQGSAESRSKMAAFLPARQLWRWAGKGYKRPGAKGRARKDFYKSIQRGNETISVGDCAVFLSTGRPDRPYIGRIESMWESWAASMVVKVKWFYHP</sequence>
<proteinExistence type="predicted"/>
<feature type="region of interest" description="Disordered" evidence="1">
    <location>
        <begin position="559"/>
        <end position="607"/>
    </location>
</feature>
<feature type="compositionally biased region" description="Acidic residues" evidence="1">
    <location>
        <begin position="1166"/>
        <end position="1184"/>
    </location>
</feature>
<dbReference type="InterPro" id="IPR048924">
    <property type="entry name" value="BAHCC1-like_Tudor"/>
</dbReference>
<evidence type="ECO:0000259" key="2">
    <source>
        <dbReference type="PROSITE" id="PS51038"/>
    </source>
</evidence>
<feature type="compositionally biased region" description="Basic and acidic residues" evidence="1">
    <location>
        <begin position="741"/>
        <end position="754"/>
    </location>
</feature>
<dbReference type="InterPro" id="IPR056841">
    <property type="entry name" value="TNRC18_BAHCC1-like_SH3"/>
</dbReference>
<feature type="compositionally biased region" description="Polar residues" evidence="1">
    <location>
        <begin position="973"/>
        <end position="982"/>
    </location>
</feature>
<feature type="compositionally biased region" description="Polar residues" evidence="1">
    <location>
        <begin position="469"/>
        <end position="480"/>
    </location>
</feature>
<feature type="compositionally biased region" description="Basic and acidic residues" evidence="1">
    <location>
        <begin position="1330"/>
        <end position="1340"/>
    </location>
</feature>
<dbReference type="InterPro" id="IPR043151">
    <property type="entry name" value="BAH_sf"/>
</dbReference>
<feature type="compositionally biased region" description="Basic residues" evidence="1">
    <location>
        <begin position="1248"/>
        <end position="1277"/>
    </location>
</feature>
<feature type="compositionally biased region" description="Polar residues" evidence="1">
    <location>
        <begin position="32"/>
        <end position="44"/>
    </location>
</feature>
<feature type="region of interest" description="Disordered" evidence="1">
    <location>
        <begin position="1224"/>
        <end position="1279"/>
    </location>
</feature>
<feature type="compositionally biased region" description="Basic residues" evidence="1">
    <location>
        <begin position="1319"/>
        <end position="1329"/>
    </location>
</feature>
<name>A0A1B6G7B5_9HEMI</name>
<feature type="region of interest" description="Disordered" evidence="1">
    <location>
        <begin position="699"/>
        <end position="868"/>
    </location>
</feature>
<feature type="region of interest" description="Disordered" evidence="1">
    <location>
        <begin position="1319"/>
        <end position="1340"/>
    </location>
</feature>
<feature type="region of interest" description="Disordered" evidence="1">
    <location>
        <begin position="909"/>
        <end position="988"/>
    </location>
</feature>
<dbReference type="PROSITE" id="PS51038">
    <property type="entry name" value="BAH"/>
    <property type="match status" value="1"/>
</dbReference>
<dbReference type="GO" id="GO:0003682">
    <property type="term" value="F:chromatin binding"/>
    <property type="evidence" value="ECO:0007669"/>
    <property type="project" value="InterPro"/>
</dbReference>
<evidence type="ECO:0000313" key="3">
    <source>
        <dbReference type="EMBL" id="JAS58291.1"/>
    </source>
</evidence>
<feature type="region of interest" description="Disordered" evidence="1">
    <location>
        <begin position="626"/>
        <end position="686"/>
    </location>
</feature>
<feature type="compositionally biased region" description="Basic and acidic residues" evidence="1">
    <location>
        <begin position="7"/>
        <end position="19"/>
    </location>
</feature>
<dbReference type="InterPro" id="IPR001025">
    <property type="entry name" value="BAH_dom"/>
</dbReference>
<feature type="compositionally biased region" description="Acidic residues" evidence="1">
    <location>
        <begin position="482"/>
        <end position="491"/>
    </location>
</feature>
<feature type="compositionally biased region" description="Low complexity" evidence="1">
    <location>
        <begin position="712"/>
        <end position="723"/>
    </location>
</feature>
<feature type="compositionally biased region" description="Basic residues" evidence="1">
    <location>
        <begin position="1230"/>
        <end position="1240"/>
    </location>
</feature>
<feature type="region of interest" description="Disordered" evidence="1">
    <location>
        <begin position="1132"/>
        <end position="1203"/>
    </location>
</feature>
<feature type="region of interest" description="Disordered" evidence="1">
    <location>
        <begin position="1"/>
        <end position="63"/>
    </location>
</feature>
<dbReference type="PANTHER" id="PTHR12505">
    <property type="entry name" value="PHD FINGER TRANSCRIPTION FACTOR"/>
    <property type="match status" value="1"/>
</dbReference>